<name>A0ABQ2C005_9FLAO</name>
<gene>
    <name evidence="1" type="ORF">GCM10011444_23890</name>
</gene>
<dbReference type="Proteomes" id="UP000624701">
    <property type="component" value="Unassembled WGS sequence"/>
</dbReference>
<accession>A0ABQ2C005</accession>
<organism evidence="1 2">
    <name type="scientific">Winogradskyella haliclonae</name>
    <dbReference type="NCBI Taxonomy" id="2048558"/>
    <lineage>
        <taxon>Bacteria</taxon>
        <taxon>Pseudomonadati</taxon>
        <taxon>Bacteroidota</taxon>
        <taxon>Flavobacteriia</taxon>
        <taxon>Flavobacteriales</taxon>
        <taxon>Flavobacteriaceae</taxon>
        <taxon>Winogradskyella</taxon>
    </lineage>
</organism>
<dbReference type="RefSeq" id="WP_188374983.1">
    <property type="nucleotide sequence ID" value="NZ_BMDQ01000003.1"/>
</dbReference>
<dbReference type="SUPFAM" id="SSF82185">
    <property type="entry name" value="Histone H3 K4-specific methyltransferase SET7/9 N-terminal domain"/>
    <property type="match status" value="1"/>
</dbReference>
<dbReference type="Gene3D" id="3.90.930.1">
    <property type="match status" value="1"/>
</dbReference>
<evidence type="ECO:0008006" key="3">
    <source>
        <dbReference type="Google" id="ProtNLM"/>
    </source>
</evidence>
<dbReference type="EMBL" id="BMDQ01000003">
    <property type="protein sequence ID" value="GGI58080.1"/>
    <property type="molecule type" value="Genomic_DNA"/>
</dbReference>
<dbReference type="Pfam" id="PF07661">
    <property type="entry name" value="MORN_2"/>
    <property type="match status" value="1"/>
</dbReference>
<sequence>MIKHIIAYGVVLTIILTPLAAQNEINKFDESGKRHGIWQKNYPKTNQLRYKGKFLHGKEIDTFKYYKLKRKKSVLSAVKVFNLDNNEAQVTFMASNGNVISQGKMDGKNFIGKWVFFHKNSQDIMIEENYNAKGQLEGKRSVMFINGKVAEVADYKNDLLNGITKIYSESGKLLQESIYKDDKLDGNTSYYDIDGNLQAKGSFKSNLKIGLWEYYKNGELVRKVDHDNDKVIFKKQ</sequence>
<protein>
    <recommendedName>
        <fullName evidence="3">Toxin-antitoxin system YwqK family antitoxin</fullName>
    </recommendedName>
</protein>
<proteinExistence type="predicted"/>
<reference evidence="2" key="1">
    <citation type="journal article" date="2019" name="Int. J. Syst. Evol. Microbiol.">
        <title>The Global Catalogue of Microorganisms (GCM) 10K type strain sequencing project: providing services to taxonomists for standard genome sequencing and annotation.</title>
        <authorList>
            <consortium name="The Broad Institute Genomics Platform"/>
            <consortium name="The Broad Institute Genome Sequencing Center for Infectious Disease"/>
            <person name="Wu L."/>
            <person name="Ma J."/>
        </authorList>
    </citation>
    <scope>NUCLEOTIDE SEQUENCE [LARGE SCALE GENOMIC DNA]</scope>
    <source>
        <strain evidence="2">CCM 8681</strain>
    </source>
</reference>
<evidence type="ECO:0000313" key="1">
    <source>
        <dbReference type="EMBL" id="GGI58080.1"/>
    </source>
</evidence>
<evidence type="ECO:0000313" key="2">
    <source>
        <dbReference type="Proteomes" id="UP000624701"/>
    </source>
</evidence>
<keyword evidence="2" id="KW-1185">Reference proteome</keyword>
<dbReference type="InterPro" id="IPR011652">
    <property type="entry name" value="MORN_2"/>
</dbReference>
<comment type="caution">
    <text evidence="1">The sequence shown here is derived from an EMBL/GenBank/DDBJ whole genome shotgun (WGS) entry which is preliminary data.</text>
</comment>